<accession>A0ABT1SKY9</accession>
<dbReference type="RefSeq" id="WP_178200766.1">
    <property type="nucleotide sequence ID" value="NZ_JANGCH010000005.1"/>
</dbReference>
<dbReference type="InterPro" id="IPR024747">
    <property type="entry name" value="Pyridox_Oxase-rel"/>
</dbReference>
<evidence type="ECO:0000313" key="2">
    <source>
        <dbReference type="Proteomes" id="UP001524435"/>
    </source>
</evidence>
<comment type="caution">
    <text evidence="1">The sequence shown here is derived from an EMBL/GenBank/DDBJ whole genome shotgun (WGS) entry which is preliminary data.</text>
</comment>
<protein>
    <submittedName>
        <fullName evidence="1">Pyridoxamine 5'-phosphate oxidase family protein</fullName>
    </submittedName>
</protein>
<evidence type="ECO:0000313" key="1">
    <source>
        <dbReference type="EMBL" id="MCQ5121673.1"/>
    </source>
</evidence>
<reference evidence="1 2" key="1">
    <citation type="submission" date="2022-06" db="EMBL/GenBank/DDBJ databases">
        <title>Isolation of gut microbiota from human fecal samples.</title>
        <authorList>
            <person name="Pamer E.G."/>
            <person name="Barat B."/>
            <person name="Waligurski E."/>
            <person name="Medina S."/>
            <person name="Paddock L."/>
            <person name="Mostad J."/>
        </authorList>
    </citation>
    <scope>NUCLEOTIDE SEQUENCE [LARGE SCALE GENOMIC DNA]</scope>
    <source>
        <strain evidence="1 2">DFI.6.1</strain>
    </source>
</reference>
<proteinExistence type="predicted"/>
<dbReference type="PANTHER" id="PTHR34071:SF2">
    <property type="entry name" value="FLAVIN-NUCLEOTIDE-BINDING PROTEIN"/>
    <property type="match status" value="1"/>
</dbReference>
<sequence length="155" mass="17531">MLKPKRMISKQEAIEILDKCDHGYLSMIDEEGNPYGVPINYFLDKSAHALYFHCSKTGKKYRALHLHPQVSFVAVAQTQIIPDRFITHYESALISGTVSFIEDEQEMRVLLGRLCERLAAGELAKRPSVIDMYINAVAIGKITIESISGKRNVDY</sequence>
<dbReference type="Gene3D" id="2.30.110.10">
    <property type="entry name" value="Electron Transport, Fmn-binding Protein, Chain A"/>
    <property type="match status" value="1"/>
</dbReference>
<dbReference type="SUPFAM" id="SSF50475">
    <property type="entry name" value="FMN-binding split barrel"/>
    <property type="match status" value="1"/>
</dbReference>
<keyword evidence="2" id="KW-1185">Reference proteome</keyword>
<dbReference type="Proteomes" id="UP001524435">
    <property type="component" value="Unassembled WGS sequence"/>
</dbReference>
<gene>
    <name evidence="1" type="ORF">NE663_05290</name>
</gene>
<dbReference type="InterPro" id="IPR012349">
    <property type="entry name" value="Split_barrel_FMN-bd"/>
</dbReference>
<organism evidence="1 2">
    <name type="scientific">Massilicoli timonensis</name>
    <dbReference type="NCBI Taxonomy" id="2015901"/>
    <lineage>
        <taxon>Bacteria</taxon>
        <taxon>Bacillati</taxon>
        <taxon>Bacillota</taxon>
        <taxon>Erysipelotrichia</taxon>
        <taxon>Erysipelotrichales</taxon>
        <taxon>Erysipelotrichaceae</taxon>
        <taxon>Massilicoli</taxon>
    </lineage>
</organism>
<dbReference type="EMBL" id="JANGCH010000005">
    <property type="protein sequence ID" value="MCQ5121673.1"/>
    <property type="molecule type" value="Genomic_DNA"/>
</dbReference>
<dbReference type="Pfam" id="PF12900">
    <property type="entry name" value="Pyridox_ox_2"/>
    <property type="match status" value="1"/>
</dbReference>
<dbReference type="PANTHER" id="PTHR34071">
    <property type="entry name" value="5-NITROIMIDAZOLE ANTIBIOTICS RESISTANCE PROTEIN, NIMA-FAMILY-RELATED PROTEIN-RELATED"/>
    <property type="match status" value="1"/>
</dbReference>
<name>A0ABT1SKY9_9FIRM</name>